<dbReference type="WBParaSite" id="jg14041">
    <property type="protein sequence ID" value="jg14041"/>
    <property type="gene ID" value="jg14041"/>
</dbReference>
<proteinExistence type="predicted"/>
<name>A0A915D016_9BILA</name>
<accession>A0A915D016</accession>
<evidence type="ECO:0000313" key="3">
    <source>
        <dbReference type="WBParaSite" id="jg14041"/>
    </source>
</evidence>
<dbReference type="AlphaFoldDB" id="A0A915D016"/>
<keyword evidence="2" id="KW-1185">Reference proteome</keyword>
<dbReference type="Proteomes" id="UP000887574">
    <property type="component" value="Unplaced"/>
</dbReference>
<evidence type="ECO:0000313" key="2">
    <source>
        <dbReference type="Proteomes" id="UP000887574"/>
    </source>
</evidence>
<sequence length="119" mass="12055">MKTAVFGHSDSDGDFGSSVAPPLTFTPPASLCAGGGRERSGGSGSLSGEHSFLLHQRRSASAHPSSLALTSANAAATTPSKDIVEHSSGGSGAGFHAPPGFRPHTRRASRMTNVGEHAF</sequence>
<protein>
    <submittedName>
        <fullName evidence="3">Uncharacterized protein</fullName>
    </submittedName>
</protein>
<organism evidence="2 3">
    <name type="scientific">Ditylenchus dipsaci</name>
    <dbReference type="NCBI Taxonomy" id="166011"/>
    <lineage>
        <taxon>Eukaryota</taxon>
        <taxon>Metazoa</taxon>
        <taxon>Ecdysozoa</taxon>
        <taxon>Nematoda</taxon>
        <taxon>Chromadorea</taxon>
        <taxon>Rhabditida</taxon>
        <taxon>Tylenchina</taxon>
        <taxon>Tylenchomorpha</taxon>
        <taxon>Sphaerularioidea</taxon>
        <taxon>Anguinidae</taxon>
        <taxon>Anguininae</taxon>
        <taxon>Ditylenchus</taxon>
    </lineage>
</organism>
<feature type="region of interest" description="Disordered" evidence="1">
    <location>
        <begin position="1"/>
        <end position="119"/>
    </location>
</feature>
<reference evidence="3" key="1">
    <citation type="submission" date="2022-11" db="UniProtKB">
        <authorList>
            <consortium name="WormBaseParasite"/>
        </authorList>
    </citation>
    <scope>IDENTIFICATION</scope>
</reference>
<evidence type="ECO:0000256" key="1">
    <source>
        <dbReference type="SAM" id="MobiDB-lite"/>
    </source>
</evidence>
<feature type="compositionally biased region" description="Low complexity" evidence="1">
    <location>
        <begin position="64"/>
        <end position="80"/>
    </location>
</feature>